<dbReference type="EMBL" id="CP045871">
    <property type="protein sequence ID" value="QGG80894.1"/>
    <property type="molecule type" value="Genomic_DNA"/>
</dbReference>
<dbReference type="InterPro" id="IPR031982">
    <property type="entry name" value="PilE-like"/>
</dbReference>
<proteinExistence type="predicted"/>
<evidence type="ECO:0000313" key="2">
    <source>
        <dbReference type="EMBL" id="QGG80894.1"/>
    </source>
</evidence>
<reference evidence="2 3" key="1">
    <citation type="submission" date="2019-11" db="EMBL/GenBank/DDBJ databases">
        <authorList>
            <person name="Khan S.A."/>
            <person name="Jeon C.O."/>
            <person name="Chun B.H."/>
        </authorList>
    </citation>
    <scope>NUCLEOTIDE SEQUENCE [LARGE SCALE GENOMIC DNA]</scope>
    <source>
        <strain evidence="2 3">IMCC 1097</strain>
    </source>
</reference>
<gene>
    <name evidence="2" type="ORF">GH975_10080</name>
</gene>
<name>A0A5Q2QCP6_9GAMM</name>
<organism evidence="2 3">
    <name type="scientific">Litorivicinus lipolyticus</name>
    <dbReference type="NCBI Taxonomy" id="418701"/>
    <lineage>
        <taxon>Bacteria</taxon>
        <taxon>Pseudomonadati</taxon>
        <taxon>Pseudomonadota</taxon>
        <taxon>Gammaproteobacteria</taxon>
        <taxon>Oceanospirillales</taxon>
        <taxon>Litorivicinaceae</taxon>
        <taxon>Litorivicinus</taxon>
    </lineage>
</organism>
<dbReference type="Pfam" id="PF07963">
    <property type="entry name" value="N_methyl"/>
    <property type="match status" value="1"/>
</dbReference>
<dbReference type="RefSeq" id="WP_153714397.1">
    <property type="nucleotide sequence ID" value="NZ_CP045871.1"/>
</dbReference>
<dbReference type="NCBIfam" id="TIGR02532">
    <property type="entry name" value="IV_pilin_GFxxxE"/>
    <property type="match status" value="1"/>
</dbReference>
<dbReference type="Proteomes" id="UP000388235">
    <property type="component" value="Chromosome"/>
</dbReference>
<dbReference type="InterPro" id="IPR012902">
    <property type="entry name" value="N_methyl_site"/>
</dbReference>
<dbReference type="InterPro" id="IPR045584">
    <property type="entry name" value="Pilin-like"/>
</dbReference>
<sequence length="143" mass="14773">MASNRMVVARGFSLIELMVGLAIIGILTAIAIPSYQTTVQRSQRSDGQIALVQLTQQQERYHSVNNTYATTLVELGAASASAEGFYSLSLSNPSCTNAGYTGCFVVTATPTGAQAADSACATLSLNQSGVRSATGTGAGDCWP</sequence>
<dbReference type="PROSITE" id="PS00409">
    <property type="entry name" value="PROKAR_NTER_METHYL"/>
    <property type="match status" value="1"/>
</dbReference>
<dbReference type="Pfam" id="PF16732">
    <property type="entry name" value="ComP_DUS"/>
    <property type="match status" value="1"/>
</dbReference>
<dbReference type="KEGG" id="llp:GH975_10080"/>
<dbReference type="AlphaFoldDB" id="A0A5Q2QCP6"/>
<dbReference type="GO" id="GO:0043683">
    <property type="term" value="P:type IV pilus assembly"/>
    <property type="evidence" value="ECO:0007669"/>
    <property type="project" value="InterPro"/>
</dbReference>
<dbReference type="OrthoDB" id="5296638at2"/>
<evidence type="ECO:0000256" key="1">
    <source>
        <dbReference type="SAM" id="Phobius"/>
    </source>
</evidence>
<protein>
    <submittedName>
        <fullName evidence="2">Prepilin-type N-terminal cleavage/methylation domain-containing protein</fullName>
    </submittedName>
</protein>
<feature type="transmembrane region" description="Helical" evidence="1">
    <location>
        <begin position="12"/>
        <end position="35"/>
    </location>
</feature>
<keyword evidence="3" id="KW-1185">Reference proteome</keyword>
<dbReference type="SUPFAM" id="SSF54523">
    <property type="entry name" value="Pili subunits"/>
    <property type="match status" value="1"/>
</dbReference>
<dbReference type="Gene3D" id="3.30.700.10">
    <property type="entry name" value="Glycoprotein, Type 4 Pilin"/>
    <property type="match status" value="1"/>
</dbReference>
<keyword evidence="1" id="KW-0812">Transmembrane</keyword>
<accession>A0A5Q2QCP6</accession>
<keyword evidence="1" id="KW-1133">Transmembrane helix</keyword>
<dbReference type="PANTHER" id="PTHR30093">
    <property type="entry name" value="GENERAL SECRETION PATHWAY PROTEIN G"/>
    <property type="match status" value="1"/>
</dbReference>
<keyword evidence="1" id="KW-0472">Membrane</keyword>
<dbReference type="PANTHER" id="PTHR30093:SF47">
    <property type="entry name" value="TYPE IV PILUS NON-CORE MINOR PILIN PILE"/>
    <property type="match status" value="1"/>
</dbReference>
<evidence type="ECO:0000313" key="3">
    <source>
        <dbReference type="Proteomes" id="UP000388235"/>
    </source>
</evidence>